<dbReference type="RefSeq" id="WP_072574782.1">
    <property type="nucleotide sequence ID" value="NZ_JBNPKA010000033.1"/>
</dbReference>
<dbReference type="AlphaFoldDB" id="A0AB36I390"/>
<dbReference type="Gene3D" id="1.10.260.40">
    <property type="entry name" value="lambda repressor-like DNA-binding domains"/>
    <property type="match status" value="1"/>
</dbReference>
<dbReference type="InterPro" id="IPR010982">
    <property type="entry name" value="Lambda_DNA-bd_dom_sf"/>
</dbReference>
<feature type="domain" description="HTH cro/C1-type" evidence="1">
    <location>
        <begin position="28"/>
        <end position="82"/>
    </location>
</feature>
<organism evidence="2 3">
    <name type="scientific">Limosilactobacillus reuteri</name>
    <name type="common">Lactobacillus reuteri</name>
    <dbReference type="NCBI Taxonomy" id="1598"/>
    <lineage>
        <taxon>Bacteria</taxon>
        <taxon>Bacillati</taxon>
        <taxon>Bacillota</taxon>
        <taxon>Bacilli</taxon>
        <taxon>Lactobacillales</taxon>
        <taxon>Lactobacillaceae</taxon>
        <taxon>Limosilactobacillus</taxon>
    </lineage>
</organism>
<dbReference type="Proteomes" id="UP000184174">
    <property type="component" value="Unassembled WGS sequence"/>
</dbReference>
<dbReference type="PROSITE" id="PS50943">
    <property type="entry name" value="HTH_CROC1"/>
    <property type="match status" value="1"/>
</dbReference>
<comment type="caution">
    <text evidence="2">The sequence shown here is derived from an EMBL/GenBank/DDBJ whole genome shotgun (WGS) entry which is preliminary data.</text>
</comment>
<proteinExistence type="predicted"/>
<dbReference type="CDD" id="cd00093">
    <property type="entry name" value="HTH_XRE"/>
    <property type="match status" value="1"/>
</dbReference>
<gene>
    <name evidence="2" type="ORF">BJI45_00270</name>
</gene>
<evidence type="ECO:0000313" key="3">
    <source>
        <dbReference type="Proteomes" id="UP000184174"/>
    </source>
</evidence>
<dbReference type="GO" id="GO:0003677">
    <property type="term" value="F:DNA binding"/>
    <property type="evidence" value="ECO:0007669"/>
    <property type="project" value="InterPro"/>
</dbReference>
<dbReference type="EMBL" id="MKQH01000006">
    <property type="protein sequence ID" value="OJI11682.1"/>
    <property type="molecule type" value="Genomic_DNA"/>
</dbReference>
<name>A0AB36I390_LIMRT</name>
<accession>A0AB36I390</accession>
<sequence length="90" mass="10214">MRTWKDIRENQTSIPKEELSLIDTLSFLQAQRIKQGISQTEFAERINMTQPQLAKIENLDSTPTLATLNKYAKGLGLEIKLSILPLETAK</sequence>
<dbReference type="InterPro" id="IPR001387">
    <property type="entry name" value="Cro/C1-type_HTH"/>
</dbReference>
<protein>
    <submittedName>
        <fullName evidence="2">Transcriptional regulator</fullName>
    </submittedName>
</protein>
<dbReference type="Pfam" id="PF01381">
    <property type="entry name" value="HTH_3"/>
    <property type="match status" value="1"/>
</dbReference>
<evidence type="ECO:0000259" key="1">
    <source>
        <dbReference type="PROSITE" id="PS50943"/>
    </source>
</evidence>
<evidence type="ECO:0000313" key="2">
    <source>
        <dbReference type="EMBL" id="OJI11682.1"/>
    </source>
</evidence>
<reference evidence="2 3" key="1">
    <citation type="submission" date="2016-10" db="EMBL/GenBank/DDBJ databases">
        <title>Genome sequence of Lactobacillus reuteri 121, a source of glucan and fructan exopolysaccharides.</title>
        <authorList>
            <person name="Gangoiti J."/>
            <person name="Lammerts Van Bueren A."/>
            <person name="Dijkhuizen L."/>
        </authorList>
    </citation>
    <scope>NUCLEOTIDE SEQUENCE [LARGE SCALE GENOMIC DNA]</scope>
    <source>
        <strain evidence="2 3">121</strain>
    </source>
</reference>
<dbReference type="SUPFAM" id="SSF47413">
    <property type="entry name" value="lambda repressor-like DNA-binding domains"/>
    <property type="match status" value="1"/>
</dbReference>
<dbReference type="SMART" id="SM00530">
    <property type="entry name" value="HTH_XRE"/>
    <property type="match status" value="1"/>
</dbReference>